<keyword evidence="1" id="KW-0479">Metal-binding</keyword>
<feature type="transmembrane region" description="Helical" evidence="1">
    <location>
        <begin position="238"/>
        <end position="258"/>
    </location>
</feature>
<keyword evidence="1" id="KW-1003">Cell membrane</keyword>
<keyword evidence="1" id="KW-0408">Iron</keyword>
<keyword evidence="3" id="KW-1185">Reference proteome</keyword>
<dbReference type="EC" id="1.13.11.63" evidence="1"/>
<feature type="binding site" evidence="1">
    <location>
        <position position="259"/>
    </location>
    <ligand>
        <name>Fe cation</name>
        <dbReference type="ChEBI" id="CHEBI:24875"/>
    </ligand>
</feature>
<reference evidence="3" key="1">
    <citation type="submission" date="2017-01" db="EMBL/GenBank/DDBJ databases">
        <authorList>
            <person name="Varghese N."/>
            <person name="Submissions S."/>
        </authorList>
    </citation>
    <scope>NUCLEOTIDE SEQUENCE [LARGE SCALE GENOMIC DNA]</scope>
    <source>
        <strain evidence="3">type strain: HArc-</strain>
    </source>
</reference>
<dbReference type="Proteomes" id="UP000185936">
    <property type="component" value="Unassembled WGS sequence"/>
</dbReference>
<keyword evidence="2" id="KW-0503">Monooxygenase</keyword>
<dbReference type="GO" id="GO:0010436">
    <property type="term" value="F:carotenoid dioxygenase activity"/>
    <property type="evidence" value="ECO:0007669"/>
    <property type="project" value="UniProtKB-UniRule"/>
</dbReference>
<evidence type="ECO:0000313" key="3">
    <source>
        <dbReference type="Proteomes" id="UP000185936"/>
    </source>
</evidence>
<sequence length="353" mass="38049">MSREMSRRCVVSGSDRSRRRVARLSLGVGLLSLAVAVSVTALVGSPPLPYQYVPLALSVVVLGLPHGAVDHLVLPRARGEPVTRRSLALVGLLYLFVGTAYAVLWLLAPVPAFVLFILITLVHWGQGDVYALLEFVRADYLETRPSRLLALVVRGGLPMLVPLVAFPAQYAFVAETIVGLFNPDAAAALEPVFSPAARTAIALGFGALVAFALLRGFLRTEPGGRGPWLVDVTETLGLVVYFTVVPPILAIGLYFCFWHSLRHILRTMLVDAVASTALERGAIGTAWRRFARDSAPLTVGGLIVLVGIWFIVPQTPASVADVLAVYLVTIAVLTLPHVVVVTLLDREQRVWSP</sequence>
<protein>
    <recommendedName>
        <fullName evidence="1">Probable beta-carotene 15,15'-dioxygenase</fullName>
        <ecNumber evidence="1">1.13.11.63</ecNumber>
    </recommendedName>
</protein>
<feature type="transmembrane region" description="Helical" evidence="1">
    <location>
        <begin position="324"/>
        <end position="344"/>
    </location>
</feature>
<dbReference type="OrthoDB" id="330454at2157"/>
<comment type="catalytic activity">
    <reaction evidence="1">
        <text>all-trans-beta-carotene + O2 = 2 all-trans-retinal</text>
        <dbReference type="Rhea" id="RHEA:32887"/>
        <dbReference type="ChEBI" id="CHEBI:15379"/>
        <dbReference type="ChEBI" id="CHEBI:17579"/>
        <dbReference type="ChEBI" id="CHEBI:17898"/>
        <dbReference type="EC" id="1.13.11.63"/>
    </reaction>
</comment>
<organism evidence="2 3">
    <name type="scientific">Natronorubrum thiooxidans</name>
    <dbReference type="NCBI Taxonomy" id="308853"/>
    <lineage>
        <taxon>Archaea</taxon>
        <taxon>Methanobacteriati</taxon>
        <taxon>Methanobacteriota</taxon>
        <taxon>Stenosarchaea group</taxon>
        <taxon>Halobacteria</taxon>
        <taxon>Halobacteriales</taxon>
        <taxon>Natrialbaceae</taxon>
        <taxon>Natronorubrum</taxon>
    </lineage>
</organism>
<comment type="similarity">
    <text evidence="1">Belongs to the Brp/Blh beta-carotene diooxygenase family.</text>
</comment>
<evidence type="ECO:0000313" key="2">
    <source>
        <dbReference type="EMBL" id="SIR98252.1"/>
    </source>
</evidence>
<dbReference type="RefSeq" id="WP_076609141.1">
    <property type="nucleotide sequence ID" value="NZ_FTNR01000006.1"/>
</dbReference>
<dbReference type="Pfam" id="PF15461">
    <property type="entry name" value="BCD"/>
    <property type="match status" value="1"/>
</dbReference>
<comment type="subcellular location">
    <subcellularLocation>
        <location evidence="1">Cell membrane</location>
        <topology evidence="1">Multi-pass membrane protein</topology>
    </subcellularLocation>
</comment>
<feature type="binding site" evidence="1">
    <location>
        <position position="123"/>
    </location>
    <ligand>
        <name>Fe cation</name>
        <dbReference type="ChEBI" id="CHEBI:24875"/>
    </ligand>
</feature>
<keyword evidence="1" id="KW-0812">Transmembrane</keyword>
<feature type="transmembrane region" description="Helical" evidence="1">
    <location>
        <begin position="86"/>
        <end position="107"/>
    </location>
</feature>
<name>A0A1N7FD67_9EURY</name>
<dbReference type="InterPro" id="IPR022270">
    <property type="entry name" value="Blh_diox"/>
</dbReference>
<dbReference type="EMBL" id="FTNR01000006">
    <property type="protein sequence ID" value="SIR98252.1"/>
    <property type="molecule type" value="Genomic_DNA"/>
</dbReference>
<feature type="binding site" evidence="1">
    <location>
        <position position="263"/>
    </location>
    <ligand>
        <name>Fe cation</name>
        <dbReference type="ChEBI" id="CHEBI:24875"/>
    </ligand>
</feature>
<feature type="binding site" evidence="1">
    <location>
        <position position="66"/>
    </location>
    <ligand>
        <name>Fe cation</name>
        <dbReference type="ChEBI" id="CHEBI:24875"/>
    </ligand>
</feature>
<dbReference type="GO" id="GO:0016121">
    <property type="term" value="P:carotene catabolic process"/>
    <property type="evidence" value="ECO:0007669"/>
    <property type="project" value="UniProtKB-UniRule"/>
</dbReference>
<dbReference type="GO" id="GO:0003834">
    <property type="term" value="F:beta-carotene 15,15'-dioxygenase activity"/>
    <property type="evidence" value="ECO:0007669"/>
    <property type="project" value="UniProtKB-EC"/>
</dbReference>
<keyword evidence="1" id="KW-0223">Dioxygenase</keyword>
<comment type="function">
    <text evidence="1">Catalyzes the cleavage of beta-carotene at its central double bond (15,15') to yield two molecules of all-trans-retinal.</text>
</comment>
<feature type="transmembrane region" description="Helical" evidence="1">
    <location>
        <begin position="21"/>
        <end position="43"/>
    </location>
</feature>
<keyword evidence="1" id="KW-0472">Membrane</keyword>
<feature type="transmembrane region" description="Helical" evidence="1">
    <location>
        <begin position="200"/>
        <end position="218"/>
    </location>
</feature>
<dbReference type="NCBIfam" id="TIGR03753">
    <property type="entry name" value="blh_monoox"/>
    <property type="match status" value="1"/>
</dbReference>
<dbReference type="HAMAP" id="MF_02093">
    <property type="entry name" value="Beta_carotene_diox"/>
    <property type="match status" value="1"/>
</dbReference>
<dbReference type="STRING" id="308853.SAMN05421752_106212"/>
<feature type="transmembrane region" description="Helical" evidence="1">
    <location>
        <begin position="55"/>
        <end position="74"/>
    </location>
</feature>
<dbReference type="GO" id="GO:0005886">
    <property type="term" value="C:plasma membrane"/>
    <property type="evidence" value="ECO:0007669"/>
    <property type="project" value="UniProtKB-SubCell"/>
</dbReference>
<feature type="transmembrane region" description="Helical" evidence="1">
    <location>
        <begin position="295"/>
        <end position="312"/>
    </location>
</feature>
<comment type="cofactor">
    <cofactor evidence="1">
        <name>Fe(2+)</name>
        <dbReference type="ChEBI" id="CHEBI:29033"/>
    </cofactor>
</comment>
<accession>A0A1N7FD67</accession>
<dbReference type="GO" id="GO:0005506">
    <property type="term" value="F:iron ion binding"/>
    <property type="evidence" value="ECO:0007669"/>
    <property type="project" value="UniProtKB-UniRule"/>
</dbReference>
<gene>
    <name evidence="2" type="ORF">SAMN05421752_106212</name>
</gene>
<dbReference type="GO" id="GO:0004497">
    <property type="term" value="F:monooxygenase activity"/>
    <property type="evidence" value="ECO:0007669"/>
    <property type="project" value="UniProtKB-KW"/>
</dbReference>
<keyword evidence="1" id="KW-1133">Transmembrane helix</keyword>
<dbReference type="AlphaFoldDB" id="A0A1N7FD67"/>
<keyword evidence="1" id="KW-0560">Oxidoreductase</keyword>
<evidence type="ECO:0000256" key="1">
    <source>
        <dbReference type="HAMAP-Rule" id="MF_02093"/>
    </source>
</evidence>
<proteinExistence type="inferred from homology"/>